<dbReference type="Proteomes" id="UP000694542">
    <property type="component" value="Chromosome 8"/>
</dbReference>
<feature type="compositionally biased region" description="Acidic residues" evidence="1">
    <location>
        <begin position="65"/>
        <end position="84"/>
    </location>
</feature>
<sequence length="147" mass="15407">EGEDERRGPAVGGFDGAEQEGGDAQEAARHPDEHAGGPGLSPPPGGHGVHQRAVAVPADGHHQEDADEQIGLDDSVDEAAEEAPEGPAELVRDVRRPEGQAQDKHQVGGGQVGQVHFGHVQTPPGPEQDRQHQKVSQQPADTDDDDD</sequence>
<evidence type="ECO:0000313" key="2">
    <source>
        <dbReference type="Ensembl" id="ENSCAFP00030014405.1"/>
    </source>
</evidence>
<dbReference type="Proteomes" id="UP000694429">
    <property type="component" value="Chromosome 8"/>
</dbReference>
<feature type="region of interest" description="Disordered" evidence="1">
    <location>
        <begin position="1"/>
        <end position="147"/>
    </location>
</feature>
<feature type="compositionally biased region" description="Basic and acidic residues" evidence="1">
    <location>
        <begin position="90"/>
        <end position="106"/>
    </location>
</feature>
<reference evidence="2" key="3">
    <citation type="submission" date="2025-05" db="UniProtKB">
        <authorList>
            <consortium name="Ensembl"/>
        </authorList>
    </citation>
    <scope>IDENTIFICATION</scope>
</reference>
<proteinExistence type="predicted"/>
<reference evidence="2" key="2">
    <citation type="submission" date="2019-03" db="EMBL/GenBank/DDBJ databases">
        <authorList>
            <person name="Warren W.C."/>
            <person name="Johnson G.S."/>
        </authorList>
    </citation>
    <scope>NUCLEOTIDE SEQUENCE [LARGE SCALE GENOMIC DNA]</scope>
    <source>
        <strain evidence="2">Basenji</strain>
    </source>
</reference>
<name>A0A8C0RFW4_CANLF</name>
<dbReference type="Ensembl" id="ENSCAFT00030016491.1">
    <property type="protein sequence ID" value="ENSCAFP00030014405.1"/>
    <property type="gene ID" value="ENSCAFG00030008941.1"/>
</dbReference>
<feature type="compositionally biased region" description="Basic and acidic residues" evidence="1">
    <location>
        <begin position="26"/>
        <end position="35"/>
    </location>
</feature>
<evidence type="ECO:0000256" key="1">
    <source>
        <dbReference type="SAM" id="MobiDB-lite"/>
    </source>
</evidence>
<accession>A0A8C0RFW4</accession>
<dbReference type="AlphaFoldDB" id="A0A8C0RFW4"/>
<dbReference type="Ensembl" id="ENSCAFT00040000261.1">
    <property type="protein sequence ID" value="ENSCAFP00040000201.1"/>
    <property type="gene ID" value="ENSCAFG00040000174.1"/>
</dbReference>
<evidence type="ECO:0000313" key="3">
    <source>
        <dbReference type="Ensembl" id="ENSCAFP00040000201.1"/>
    </source>
</evidence>
<protein>
    <submittedName>
        <fullName evidence="2">Uncharacterized protein</fullName>
    </submittedName>
</protein>
<organism evidence="2 4">
    <name type="scientific">Canis lupus familiaris</name>
    <name type="common">Dog</name>
    <name type="synonym">Canis familiaris</name>
    <dbReference type="NCBI Taxonomy" id="9615"/>
    <lineage>
        <taxon>Eukaryota</taxon>
        <taxon>Metazoa</taxon>
        <taxon>Chordata</taxon>
        <taxon>Craniata</taxon>
        <taxon>Vertebrata</taxon>
        <taxon>Euteleostomi</taxon>
        <taxon>Mammalia</taxon>
        <taxon>Eutheria</taxon>
        <taxon>Laurasiatheria</taxon>
        <taxon>Carnivora</taxon>
        <taxon>Caniformia</taxon>
        <taxon>Canidae</taxon>
        <taxon>Canis</taxon>
    </lineage>
</organism>
<evidence type="ECO:0000313" key="4">
    <source>
        <dbReference type="Proteomes" id="UP000694429"/>
    </source>
</evidence>
<reference evidence="3" key="1">
    <citation type="submission" date="2018-10" db="EMBL/GenBank/DDBJ databases">
        <title>De novo assembly of a Great Dane genome.</title>
        <authorList>
            <person name="Kidd J.M."/>
            <person name="Pendleton A.L."/>
            <person name="Shen F."/>
            <person name="Emery S."/>
        </authorList>
    </citation>
    <scope>NUCLEOTIDE SEQUENCE [LARGE SCALE GENOMIC DNA]</scope>
    <source>
        <strain evidence="3">Great Dane</strain>
    </source>
</reference>